<keyword evidence="3" id="KW-1185">Reference proteome</keyword>
<protein>
    <recommendedName>
        <fullName evidence="1">NACHT-associated inactive Restriction Endonuclease 1 sensor domain-containing protein</fullName>
    </recommendedName>
</protein>
<dbReference type="InterPro" id="IPR011856">
    <property type="entry name" value="tRNA_endonuc-like_dom_sf"/>
</dbReference>
<dbReference type="Pfam" id="PF22722">
    <property type="entry name" value="NA-iREase1"/>
    <property type="match status" value="1"/>
</dbReference>
<feature type="domain" description="NACHT-associated inactive Restriction Endonuclease 1 sensor" evidence="1">
    <location>
        <begin position="81"/>
        <end position="189"/>
    </location>
</feature>
<dbReference type="Proteomes" id="UP000331127">
    <property type="component" value="Unassembled WGS sequence"/>
</dbReference>
<evidence type="ECO:0000313" key="2">
    <source>
        <dbReference type="EMBL" id="GES09550.1"/>
    </source>
</evidence>
<dbReference type="RefSeq" id="WP_155355088.1">
    <property type="nucleotide sequence ID" value="NZ_BAAAHL010000040.1"/>
</dbReference>
<sequence>MQATAAAAVRDFLRSEQARLARAIWEVPDGLVPAAVCVIMRARLRHTYGEWITASYEIRGIPEDLSGARALFARSPFEFERWCVMEVDGQPNPKQTGDKGIDGVIRIPVGGRGASDRVLVSVKGGNTNPGHIRDLVGTVGTERAAMGVFITMNEPTPGMKSAAERAGIYTWPMNGQTYPRVQIITVEELKGKRPKMPPTLLPYFQAERRYDEADQSSLF</sequence>
<proteinExistence type="predicted"/>
<dbReference type="AlphaFoldDB" id="A0A5M3WM29"/>
<dbReference type="Gene3D" id="3.40.1350.10">
    <property type="match status" value="1"/>
</dbReference>
<dbReference type="OrthoDB" id="1637728at2"/>
<dbReference type="EMBL" id="BLAE01000016">
    <property type="protein sequence ID" value="GES09550.1"/>
    <property type="molecule type" value="Genomic_DNA"/>
</dbReference>
<dbReference type="GO" id="GO:0003676">
    <property type="term" value="F:nucleic acid binding"/>
    <property type="evidence" value="ECO:0007669"/>
    <property type="project" value="InterPro"/>
</dbReference>
<gene>
    <name evidence="2" type="ORF">Amac_031460</name>
</gene>
<organism evidence="2 3">
    <name type="scientific">Acrocarpospora macrocephala</name>
    <dbReference type="NCBI Taxonomy" id="150177"/>
    <lineage>
        <taxon>Bacteria</taxon>
        <taxon>Bacillati</taxon>
        <taxon>Actinomycetota</taxon>
        <taxon>Actinomycetes</taxon>
        <taxon>Streptosporangiales</taxon>
        <taxon>Streptosporangiaceae</taxon>
        <taxon>Acrocarpospora</taxon>
    </lineage>
</organism>
<comment type="caution">
    <text evidence="2">The sequence shown here is derived from an EMBL/GenBank/DDBJ whole genome shotgun (WGS) entry which is preliminary data.</text>
</comment>
<reference evidence="2 3" key="1">
    <citation type="submission" date="2019-10" db="EMBL/GenBank/DDBJ databases">
        <title>Whole genome shotgun sequence of Acrocarpospora macrocephala NBRC 16266.</title>
        <authorList>
            <person name="Ichikawa N."/>
            <person name="Kimura A."/>
            <person name="Kitahashi Y."/>
            <person name="Komaki H."/>
            <person name="Oguchi A."/>
        </authorList>
    </citation>
    <scope>NUCLEOTIDE SEQUENCE [LARGE SCALE GENOMIC DNA]</scope>
    <source>
        <strain evidence="2 3">NBRC 16266</strain>
    </source>
</reference>
<accession>A0A5M3WM29</accession>
<evidence type="ECO:0000313" key="3">
    <source>
        <dbReference type="Proteomes" id="UP000331127"/>
    </source>
</evidence>
<evidence type="ECO:0000259" key="1">
    <source>
        <dbReference type="Pfam" id="PF22722"/>
    </source>
</evidence>
<dbReference type="InterPro" id="IPR054557">
    <property type="entry name" value="NA-iREase1_dom"/>
</dbReference>
<name>A0A5M3WM29_9ACTN</name>